<evidence type="ECO:0000259" key="9">
    <source>
        <dbReference type="PROSITE" id="PS51007"/>
    </source>
</evidence>
<keyword evidence="11" id="KW-1185">Reference proteome</keyword>
<evidence type="ECO:0000256" key="5">
    <source>
        <dbReference type="ARBA" id="ARBA00022729"/>
    </source>
</evidence>
<dbReference type="PANTHER" id="PTHR32303:SF4">
    <property type="entry name" value="QUINOPROTEIN GLUCOSE DEHYDROGENASE"/>
    <property type="match status" value="1"/>
</dbReference>
<evidence type="ECO:0000313" key="10">
    <source>
        <dbReference type="EMBL" id="MFD0799674.1"/>
    </source>
</evidence>
<evidence type="ECO:0000256" key="6">
    <source>
        <dbReference type="ARBA" id="ARBA00023002"/>
    </source>
</evidence>
<keyword evidence="3 8" id="KW-0349">Heme</keyword>
<keyword evidence="6" id="KW-0560">Oxidoreductase</keyword>
<comment type="cofactor">
    <cofactor evidence="1">
        <name>pyrroloquinoline quinone</name>
        <dbReference type="ChEBI" id="CHEBI:58442"/>
    </cofactor>
</comment>
<dbReference type="SUPFAM" id="SSF46626">
    <property type="entry name" value="Cytochrome c"/>
    <property type="match status" value="1"/>
</dbReference>
<dbReference type="Proteomes" id="UP001597012">
    <property type="component" value="Unassembled WGS sequence"/>
</dbReference>
<dbReference type="InterPro" id="IPR009056">
    <property type="entry name" value="Cyt_c-like_dom"/>
</dbReference>
<gene>
    <name evidence="10" type="ORF">ACFQZJ_19550</name>
</gene>
<comment type="caution">
    <text evidence="10">The sequence shown here is derived from an EMBL/GenBank/DDBJ whole genome shotgun (WGS) entry which is preliminary data.</text>
</comment>
<accession>A0ABW3B9E0</accession>
<organism evidence="10 11">
    <name type="scientific">Maribacter chungangensis</name>
    <dbReference type="NCBI Taxonomy" id="1069117"/>
    <lineage>
        <taxon>Bacteria</taxon>
        <taxon>Pseudomonadati</taxon>
        <taxon>Bacteroidota</taxon>
        <taxon>Flavobacteriia</taxon>
        <taxon>Flavobacteriales</taxon>
        <taxon>Flavobacteriaceae</taxon>
        <taxon>Maribacter</taxon>
    </lineage>
</organism>
<dbReference type="InterPro" id="IPR018391">
    <property type="entry name" value="PQQ_b-propeller_rpt"/>
</dbReference>
<dbReference type="SUPFAM" id="SSF50998">
    <property type="entry name" value="Quinoprotein alcohol dehydrogenase-like"/>
    <property type="match status" value="1"/>
</dbReference>
<dbReference type="InterPro" id="IPR011047">
    <property type="entry name" value="Quinoprotein_ADH-like_sf"/>
</dbReference>
<evidence type="ECO:0000256" key="8">
    <source>
        <dbReference type="PROSITE-ProRule" id="PRU00433"/>
    </source>
</evidence>
<evidence type="ECO:0000256" key="3">
    <source>
        <dbReference type="ARBA" id="ARBA00022617"/>
    </source>
</evidence>
<dbReference type="PANTHER" id="PTHR32303">
    <property type="entry name" value="QUINOPROTEIN ALCOHOL DEHYDROGENASE (CYTOCHROME C)"/>
    <property type="match status" value="1"/>
</dbReference>
<evidence type="ECO:0000256" key="2">
    <source>
        <dbReference type="ARBA" id="ARBA00008156"/>
    </source>
</evidence>
<evidence type="ECO:0000256" key="1">
    <source>
        <dbReference type="ARBA" id="ARBA00001931"/>
    </source>
</evidence>
<dbReference type="PROSITE" id="PS51007">
    <property type="entry name" value="CYTC"/>
    <property type="match status" value="1"/>
</dbReference>
<dbReference type="Gene3D" id="2.140.10.10">
    <property type="entry name" value="Quinoprotein alcohol dehydrogenase-like superfamily"/>
    <property type="match status" value="2"/>
</dbReference>
<keyword evidence="7 8" id="KW-0408">Iron</keyword>
<feature type="domain" description="Cytochrome c" evidence="9">
    <location>
        <begin position="476"/>
        <end position="553"/>
    </location>
</feature>
<name>A0ABW3B9E0_9FLAO</name>
<dbReference type="PROSITE" id="PS51257">
    <property type="entry name" value="PROKAR_LIPOPROTEIN"/>
    <property type="match status" value="1"/>
</dbReference>
<dbReference type="Pfam" id="PF13442">
    <property type="entry name" value="Cytochrome_CBB3"/>
    <property type="match status" value="1"/>
</dbReference>
<evidence type="ECO:0000256" key="4">
    <source>
        <dbReference type="ARBA" id="ARBA00022723"/>
    </source>
</evidence>
<dbReference type="SMART" id="SM00564">
    <property type="entry name" value="PQQ"/>
    <property type="match status" value="4"/>
</dbReference>
<proteinExistence type="inferred from homology"/>
<dbReference type="InterPro" id="IPR017511">
    <property type="entry name" value="PQQ_mDH"/>
</dbReference>
<dbReference type="EMBL" id="JBHTHY010000028">
    <property type="protein sequence ID" value="MFD0799674.1"/>
    <property type="molecule type" value="Genomic_DNA"/>
</dbReference>
<protein>
    <submittedName>
        <fullName evidence="10">Pyrroloquinoline quinone-dependent dehydrogenase</fullName>
    </submittedName>
</protein>
<evidence type="ECO:0000313" key="11">
    <source>
        <dbReference type="Proteomes" id="UP001597012"/>
    </source>
</evidence>
<keyword evidence="4 8" id="KW-0479">Metal-binding</keyword>
<dbReference type="Pfam" id="PF01011">
    <property type="entry name" value="PQQ"/>
    <property type="match status" value="2"/>
</dbReference>
<reference evidence="11" key="1">
    <citation type="journal article" date="2019" name="Int. J. Syst. Evol. Microbiol.">
        <title>The Global Catalogue of Microorganisms (GCM) 10K type strain sequencing project: providing services to taxonomists for standard genome sequencing and annotation.</title>
        <authorList>
            <consortium name="The Broad Institute Genomics Platform"/>
            <consortium name="The Broad Institute Genome Sequencing Center for Infectious Disease"/>
            <person name="Wu L."/>
            <person name="Ma J."/>
        </authorList>
    </citation>
    <scope>NUCLEOTIDE SEQUENCE [LARGE SCALE GENOMIC DNA]</scope>
    <source>
        <strain evidence="11">CCUG 61948</strain>
    </source>
</reference>
<sequence>MFKNGFHVVVSVLFCCFLMVGCEFAKKENQPKTAYTTWSSYLGDPGRSHYSSLSQITKANVKDLKLAWSYEAADWGQMQMNPLVVDSVLYGVTAALRAVALHAATGEELWTFGDSLQSAGASSRGVAYWQHENDRRVLYVAGSHLYALNALTGKPIISFGDGGKIDLRSGMPASAKDKFVSSNTPGTIYKNLIVMPLRLSEGEDAAPGDVMAFNVLSGALEWVFHTIPHPGEKGYETWEDSTAYRSPVVGAANNWAGMAVDEEAGILYVPTGSAAPDFYGGDRLGSNLYANSLLALDAETGKYLWHFQFTHHDLWDRDPPAPPNLLLVEREGKKIPAVAQVTKQGYVYVFDRLTGKPLFEMEEVPVPPSTIPGEAAWPTQPIPLKPKPFARMSQDLTEEDMSPFAEDRDSLLRYFKAADKRQYAPPALTSTLLLPGYDGAAEWGGAATDPEDGILYVNSNEMPWVLQLREENALSGNTPLGAATYQKYCASCHQDDRKGVAASGIPSLANVKLRQSKAEVATIIAQGKGMMTGFPQLKDAEIKALLRFLWQEESPDQIVNNSGKNEIIGASGMASGTTKYRHTGYTKFVDNQGLPAMAPPWGTLHAIDLNSGEYIWSIPLGNTPELGEKGIGTGTENYGGPVVTENGLLFIGATRDGYFRAFDKHTGEKLWEYKLPAAAFATPAMYEVNGKQYIAIACGGEKLGTEKGNQILAFALPSP</sequence>
<dbReference type="RefSeq" id="WP_379936659.1">
    <property type="nucleotide sequence ID" value="NZ_JBHTHY010000028.1"/>
</dbReference>
<keyword evidence="5" id="KW-0732">Signal</keyword>
<dbReference type="InterPro" id="IPR002372">
    <property type="entry name" value="PQQ_rpt_dom"/>
</dbReference>
<dbReference type="CDD" id="cd10280">
    <property type="entry name" value="PQQ_mGDH"/>
    <property type="match status" value="1"/>
</dbReference>
<comment type="similarity">
    <text evidence="2">Belongs to the bacterial PQQ dehydrogenase family.</text>
</comment>
<dbReference type="InterPro" id="IPR036909">
    <property type="entry name" value="Cyt_c-like_dom_sf"/>
</dbReference>
<evidence type="ECO:0000256" key="7">
    <source>
        <dbReference type="ARBA" id="ARBA00023004"/>
    </source>
</evidence>